<evidence type="ECO:0000259" key="1">
    <source>
        <dbReference type="SMART" id="SM00881"/>
    </source>
</evidence>
<feature type="domain" description="CoA-binding" evidence="1">
    <location>
        <begin position="4"/>
        <end position="97"/>
    </location>
</feature>
<dbReference type="PANTHER" id="PTHR33303:SF2">
    <property type="entry name" value="COA-BINDING DOMAIN-CONTAINING PROTEIN"/>
    <property type="match status" value="1"/>
</dbReference>
<dbReference type="InterPro" id="IPR036291">
    <property type="entry name" value="NAD(P)-bd_dom_sf"/>
</dbReference>
<dbReference type="AlphaFoldDB" id="A0A212U1F2"/>
<dbReference type="RefSeq" id="WP_088813375.1">
    <property type="nucleotide sequence ID" value="NZ_FYEX01000002.1"/>
</dbReference>
<dbReference type="InterPro" id="IPR003781">
    <property type="entry name" value="CoA-bd"/>
</dbReference>
<dbReference type="OrthoDB" id="9804695at2"/>
<name>A0A212U1F2_9BURK</name>
<evidence type="ECO:0000313" key="3">
    <source>
        <dbReference type="Proteomes" id="UP000197215"/>
    </source>
</evidence>
<protein>
    <recommendedName>
        <fullName evidence="1">CoA-binding domain-containing protein</fullName>
    </recommendedName>
</protein>
<sequence>MKSLLQETKVIAVVGLSDKPSRPSYDVSRYMQAHGYKIIPVNPSCTEILGEKCYPDLKSIPVPVDMVNVFRKSEDCLPVAKDAVAIGAKSLWLQLGVINDEAHDYAQAHGLEVVMDKCLKIEHMINSR</sequence>
<dbReference type="Proteomes" id="UP000197215">
    <property type="component" value="Unassembled WGS sequence"/>
</dbReference>
<organism evidence="2 3">
    <name type="scientific">Polynucleobacter victoriensis</name>
    <dbReference type="NCBI Taxonomy" id="2049319"/>
    <lineage>
        <taxon>Bacteria</taxon>
        <taxon>Pseudomonadati</taxon>
        <taxon>Pseudomonadota</taxon>
        <taxon>Betaproteobacteria</taxon>
        <taxon>Burkholderiales</taxon>
        <taxon>Burkholderiaceae</taxon>
        <taxon>Polynucleobacter</taxon>
    </lineage>
</organism>
<reference evidence="2 3" key="1">
    <citation type="submission" date="2017-06" db="EMBL/GenBank/DDBJ databases">
        <authorList>
            <person name="Kim H.J."/>
            <person name="Triplett B.A."/>
        </authorList>
    </citation>
    <scope>NUCLEOTIDE SEQUENCE [LARGE SCALE GENOMIC DNA]</scope>
    <source>
        <strain evidence="2 3">MWH-VicM1</strain>
    </source>
</reference>
<dbReference type="SMART" id="SM00881">
    <property type="entry name" value="CoA_binding"/>
    <property type="match status" value="1"/>
</dbReference>
<dbReference type="PANTHER" id="PTHR33303">
    <property type="entry name" value="CYTOPLASMIC PROTEIN-RELATED"/>
    <property type="match status" value="1"/>
</dbReference>
<gene>
    <name evidence="2" type="ORF">SAMN06295916_1435</name>
</gene>
<proteinExistence type="predicted"/>
<evidence type="ECO:0000313" key="2">
    <source>
        <dbReference type="EMBL" id="SNC71954.1"/>
    </source>
</evidence>
<dbReference type="EMBL" id="FYEX01000002">
    <property type="protein sequence ID" value="SNC71954.1"/>
    <property type="molecule type" value="Genomic_DNA"/>
</dbReference>
<accession>A0A212U1F2</accession>
<dbReference type="SUPFAM" id="SSF51735">
    <property type="entry name" value="NAD(P)-binding Rossmann-fold domains"/>
    <property type="match status" value="1"/>
</dbReference>
<keyword evidence="3" id="KW-1185">Reference proteome</keyword>
<dbReference type="Pfam" id="PF13380">
    <property type="entry name" value="CoA_binding_2"/>
    <property type="match status" value="1"/>
</dbReference>
<dbReference type="Gene3D" id="3.40.50.720">
    <property type="entry name" value="NAD(P)-binding Rossmann-like Domain"/>
    <property type="match status" value="1"/>
</dbReference>